<dbReference type="AlphaFoldDB" id="A0AB34H2J6"/>
<name>A0AB34H2J6_ESCRO</name>
<keyword evidence="2" id="KW-1185">Reference proteome</keyword>
<protein>
    <submittedName>
        <fullName evidence="1">Uncharacterized protein</fullName>
    </submittedName>
</protein>
<evidence type="ECO:0000313" key="2">
    <source>
        <dbReference type="Proteomes" id="UP001159641"/>
    </source>
</evidence>
<reference evidence="1 2" key="1">
    <citation type="submission" date="2022-11" db="EMBL/GenBank/DDBJ databases">
        <title>Whole genome sequence of Eschrichtius robustus ER-17-0199.</title>
        <authorList>
            <person name="Bruniche-Olsen A."/>
            <person name="Black A.N."/>
            <person name="Fields C.J."/>
            <person name="Walden K."/>
            <person name="Dewoody J.A."/>
        </authorList>
    </citation>
    <scope>NUCLEOTIDE SEQUENCE [LARGE SCALE GENOMIC DNA]</scope>
    <source>
        <strain evidence="1">ER-17-0199</strain>
        <tissue evidence="1">Blubber</tissue>
    </source>
</reference>
<organism evidence="1 2">
    <name type="scientific">Eschrichtius robustus</name>
    <name type="common">California gray whale</name>
    <name type="synonym">Eschrichtius gibbosus</name>
    <dbReference type="NCBI Taxonomy" id="9764"/>
    <lineage>
        <taxon>Eukaryota</taxon>
        <taxon>Metazoa</taxon>
        <taxon>Chordata</taxon>
        <taxon>Craniata</taxon>
        <taxon>Vertebrata</taxon>
        <taxon>Euteleostomi</taxon>
        <taxon>Mammalia</taxon>
        <taxon>Eutheria</taxon>
        <taxon>Laurasiatheria</taxon>
        <taxon>Artiodactyla</taxon>
        <taxon>Whippomorpha</taxon>
        <taxon>Cetacea</taxon>
        <taxon>Mysticeti</taxon>
        <taxon>Eschrichtiidae</taxon>
        <taxon>Eschrichtius</taxon>
    </lineage>
</organism>
<evidence type="ECO:0000313" key="1">
    <source>
        <dbReference type="EMBL" id="KAJ8785437.1"/>
    </source>
</evidence>
<gene>
    <name evidence="1" type="ORF">J1605_007034</name>
</gene>
<dbReference type="EMBL" id="JAIQCJ010002014">
    <property type="protein sequence ID" value="KAJ8785437.1"/>
    <property type="molecule type" value="Genomic_DNA"/>
</dbReference>
<sequence length="91" mass="10173">MLGCLQTVEVLRITAVWALSQWQPAALGCLQKHFHRIQQLSSRANCAAGEEQPTVANLQNYEASLLWLRNHQKVLLPALAEPRGAGFCHRL</sequence>
<accession>A0AB34H2J6</accession>
<proteinExistence type="predicted"/>
<dbReference type="Proteomes" id="UP001159641">
    <property type="component" value="Unassembled WGS sequence"/>
</dbReference>
<comment type="caution">
    <text evidence="1">The sequence shown here is derived from an EMBL/GenBank/DDBJ whole genome shotgun (WGS) entry which is preliminary data.</text>
</comment>